<protein>
    <submittedName>
        <fullName evidence="1">Uncharacterized protein</fullName>
    </submittedName>
</protein>
<dbReference type="EMBL" id="JBBWWR010000006">
    <property type="protein sequence ID" value="KAK8965297.1"/>
    <property type="molecule type" value="Genomic_DNA"/>
</dbReference>
<proteinExistence type="predicted"/>
<gene>
    <name evidence="1" type="ORF">KSP40_PGU006572</name>
</gene>
<evidence type="ECO:0000313" key="1">
    <source>
        <dbReference type="EMBL" id="KAK8965297.1"/>
    </source>
</evidence>
<name>A0ABR2MMA8_9ASPA</name>
<sequence length="77" mass="8884">MGFDGRCINGGLHALTRWSCSKKTSAPSDTVHVDTARLTRPKTRLCGRPCPGRDELWTFLWWLILWEQVTRPMIRLS</sequence>
<reference evidence="1 2" key="1">
    <citation type="journal article" date="2022" name="Nat. Plants">
        <title>Genomes of leafy and leafless Platanthera orchids illuminate the evolution of mycoheterotrophy.</title>
        <authorList>
            <person name="Li M.H."/>
            <person name="Liu K.W."/>
            <person name="Li Z."/>
            <person name="Lu H.C."/>
            <person name="Ye Q.L."/>
            <person name="Zhang D."/>
            <person name="Wang J.Y."/>
            <person name="Li Y.F."/>
            <person name="Zhong Z.M."/>
            <person name="Liu X."/>
            <person name="Yu X."/>
            <person name="Liu D.K."/>
            <person name="Tu X.D."/>
            <person name="Liu B."/>
            <person name="Hao Y."/>
            <person name="Liao X.Y."/>
            <person name="Jiang Y.T."/>
            <person name="Sun W.H."/>
            <person name="Chen J."/>
            <person name="Chen Y.Q."/>
            <person name="Ai Y."/>
            <person name="Zhai J.W."/>
            <person name="Wu S.S."/>
            <person name="Zhou Z."/>
            <person name="Hsiao Y.Y."/>
            <person name="Wu W.L."/>
            <person name="Chen Y.Y."/>
            <person name="Lin Y.F."/>
            <person name="Hsu J.L."/>
            <person name="Li C.Y."/>
            <person name="Wang Z.W."/>
            <person name="Zhao X."/>
            <person name="Zhong W.Y."/>
            <person name="Ma X.K."/>
            <person name="Ma L."/>
            <person name="Huang J."/>
            <person name="Chen G.Z."/>
            <person name="Huang M.Z."/>
            <person name="Huang L."/>
            <person name="Peng D.H."/>
            <person name="Luo Y.B."/>
            <person name="Zou S.Q."/>
            <person name="Chen S.P."/>
            <person name="Lan S."/>
            <person name="Tsai W.C."/>
            <person name="Van de Peer Y."/>
            <person name="Liu Z.J."/>
        </authorList>
    </citation>
    <scope>NUCLEOTIDE SEQUENCE [LARGE SCALE GENOMIC DNA]</scope>
    <source>
        <strain evidence="1">Lor288</strain>
    </source>
</reference>
<accession>A0ABR2MMA8</accession>
<evidence type="ECO:0000313" key="2">
    <source>
        <dbReference type="Proteomes" id="UP001412067"/>
    </source>
</evidence>
<organism evidence="1 2">
    <name type="scientific">Platanthera guangdongensis</name>
    <dbReference type="NCBI Taxonomy" id="2320717"/>
    <lineage>
        <taxon>Eukaryota</taxon>
        <taxon>Viridiplantae</taxon>
        <taxon>Streptophyta</taxon>
        <taxon>Embryophyta</taxon>
        <taxon>Tracheophyta</taxon>
        <taxon>Spermatophyta</taxon>
        <taxon>Magnoliopsida</taxon>
        <taxon>Liliopsida</taxon>
        <taxon>Asparagales</taxon>
        <taxon>Orchidaceae</taxon>
        <taxon>Orchidoideae</taxon>
        <taxon>Orchideae</taxon>
        <taxon>Orchidinae</taxon>
        <taxon>Platanthera</taxon>
    </lineage>
</organism>
<comment type="caution">
    <text evidence="1">The sequence shown here is derived from an EMBL/GenBank/DDBJ whole genome shotgun (WGS) entry which is preliminary data.</text>
</comment>
<dbReference type="Proteomes" id="UP001412067">
    <property type="component" value="Unassembled WGS sequence"/>
</dbReference>
<keyword evidence="2" id="KW-1185">Reference proteome</keyword>